<organism evidence="3 5">
    <name type="scientific">Smittium culicis</name>
    <dbReference type="NCBI Taxonomy" id="133412"/>
    <lineage>
        <taxon>Eukaryota</taxon>
        <taxon>Fungi</taxon>
        <taxon>Fungi incertae sedis</taxon>
        <taxon>Zoopagomycota</taxon>
        <taxon>Kickxellomycotina</taxon>
        <taxon>Harpellomycetes</taxon>
        <taxon>Harpellales</taxon>
        <taxon>Legeriomycetaceae</taxon>
        <taxon>Smittium</taxon>
    </lineage>
</organism>
<feature type="coiled-coil region" evidence="1">
    <location>
        <begin position="91"/>
        <end position="130"/>
    </location>
</feature>
<dbReference type="GO" id="GO:0003729">
    <property type="term" value="F:mRNA binding"/>
    <property type="evidence" value="ECO:0007669"/>
    <property type="project" value="TreeGrafter"/>
</dbReference>
<feature type="coiled-coil region" evidence="1">
    <location>
        <begin position="22"/>
        <end position="56"/>
    </location>
</feature>
<dbReference type="GO" id="GO:0042175">
    <property type="term" value="C:nuclear outer membrane-endoplasmic reticulum membrane network"/>
    <property type="evidence" value="ECO:0007669"/>
    <property type="project" value="TreeGrafter"/>
</dbReference>
<dbReference type="EMBL" id="LSSN01003696">
    <property type="protein sequence ID" value="OMJ12967.1"/>
    <property type="molecule type" value="Genomic_DNA"/>
</dbReference>
<evidence type="ECO:0000256" key="1">
    <source>
        <dbReference type="SAM" id="Coils"/>
    </source>
</evidence>
<proteinExistence type="predicted"/>
<feature type="coiled-coil region" evidence="1">
    <location>
        <begin position="161"/>
        <end position="235"/>
    </location>
</feature>
<dbReference type="PANTHER" id="PTHR31027:SF2">
    <property type="entry name" value="LEBERCILIN DOMAIN-CONTAINING PROTEIN"/>
    <property type="match status" value="1"/>
</dbReference>
<dbReference type="EMBL" id="LSSN01001964">
    <property type="protein sequence ID" value="OMJ17710.1"/>
    <property type="molecule type" value="Genomic_DNA"/>
</dbReference>
<dbReference type="Proteomes" id="UP000187283">
    <property type="component" value="Unassembled WGS sequence"/>
</dbReference>
<evidence type="ECO:0008006" key="6">
    <source>
        <dbReference type="Google" id="ProtNLM"/>
    </source>
</evidence>
<dbReference type="GO" id="GO:1990904">
    <property type="term" value="C:ribonucleoprotein complex"/>
    <property type="evidence" value="ECO:0007669"/>
    <property type="project" value="TreeGrafter"/>
</dbReference>
<dbReference type="PANTHER" id="PTHR31027">
    <property type="entry name" value="NUCLEAR SEGREGATION PROTEIN BFR1"/>
    <property type="match status" value="1"/>
</dbReference>
<dbReference type="Gene3D" id="1.10.287.1490">
    <property type="match status" value="1"/>
</dbReference>
<name>A0A1R1XEA7_9FUNG</name>
<evidence type="ECO:0000313" key="4">
    <source>
        <dbReference type="EMBL" id="OMJ17710.1"/>
    </source>
</evidence>
<accession>A0A1R1XEA7</accession>
<protein>
    <recommendedName>
        <fullName evidence="6">Nuclear segregation protein BFR1</fullName>
    </recommendedName>
</protein>
<keyword evidence="5" id="KW-1185">Reference proteome</keyword>
<feature type="region of interest" description="Disordered" evidence="2">
    <location>
        <begin position="317"/>
        <end position="389"/>
    </location>
</feature>
<dbReference type="AlphaFoldDB" id="A0A1R1XEA7"/>
<dbReference type="GO" id="GO:0005783">
    <property type="term" value="C:endoplasmic reticulum"/>
    <property type="evidence" value="ECO:0007669"/>
    <property type="project" value="TreeGrafter"/>
</dbReference>
<dbReference type="InterPro" id="IPR039604">
    <property type="entry name" value="Bfr1"/>
</dbReference>
<gene>
    <name evidence="4" type="ORF">AYI70_g5799</name>
    <name evidence="3" type="ORF">AYI70_g8793</name>
</gene>
<reference evidence="3 5" key="1">
    <citation type="submission" date="2017-01" db="EMBL/GenBank/DDBJ databases">
        <authorList>
            <person name="Mah S.A."/>
            <person name="Swanson W.J."/>
            <person name="Moy G.W."/>
            <person name="Vacquier V.D."/>
        </authorList>
    </citation>
    <scope>NUCLEOTIDE SEQUENCE [LARGE SCALE GENOMIC DNA]</scope>
    <source>
        <strain evidence="3 5">GSMNP</strain>
    </source>
</reference>
<comment type="caution">
    <text evidence="3">The sequence shown here is derived from an EMBL/GenBank/DDBJ whole genome shotgun (WGS) entry which is preliminary data.</text>
</comment>
<dbReference type="STRING" id="133412.A0A1R1XEA7"/>
<dbReference type="OrthoDB" id="2195113at2759"/>
<keyword evidence="1" id="KW-0175">Coiled coil</keyword>
<feature type="compositionally biased region" description="Basic residues" evidence="2">
    <location>
        <begin position="369"/>
        <end position="378"/>
    </location>
</feature>
<evidence type="ECO:0000313" key="5">
    <source>
        <dbReference type="Proteomes" id="UP000187283"/>
    </source>
</evidence>
<feature type="compositionally biased region" description="Polar residues" evidence="2">
    <location>
        <begin position="317"/>
        <end position="333"/>
    </location>
</feature>
<dbReference type="GO" id="GO:0008298">
    <property type="term" value="P:intracellular mRNA localization"/>
    <property type="evidence" value="ECO:0007669"/>
    <property type="project" value="TreeGrafter"/>
</dbReference>
<evidence type="ECO:0000313" key="3">
    <source>
        <dbReference type="EMBL" id="OMJ12967.1"/>
    </source>
</evidence>
<sequence>MTDAVATEPMPVKRVRVIKPDANKHKENIAKIDAQIEALRKKQDEINSKINSSKNNENGTSSRSAMIERLKEIRNEQAEIKKTRKPIFDRQEECKSAISKLSAEIKAAQSKQQFNKISDINNQIKKYETQIESGSLRLIDEKKLLNEISTLRRSIKAVEAIEAQQKQIDSYKTELDSISQQLSGTNSAALSNEYNELQAKLDTLKAKHSDERAAIDLLYNERNSFKEKIDALYDQKRAAITQFRTKTNEFYEFQQEDRKLKAEAEKANRVKEARDKMLAIAQEQRELAELPAFQDEINNCNTLIAYLQSTFSVKGPETTLSNGDAADKTTSATPALGETKIRAPDTSSNIPQGLKPIARKDEEYFTAQPKKKNQKKKAATPNAPSAATKTGVKLPLTMLERFSELGLIPPARINQVPDSIKIINELKDEFLKNQDKATAENRERAEAKITRLMSEFSESQIQ</sequence>
<evidence type="ECO:0000256" key="2">
    <source>
        <dbReference type="SAM" id="MobiDB-lite"/>
    </source>
</evidence>